<evidence type="ECO:0000313" key="2">
    <source>
        <dbReference type="EnsemblMetazoa" id="ASIC016131-PA"/>
    </source>
</evidence>
<dbReference type="EnsemblMetazoa" id="ASIC016131-RA">
    <property type="protein sequence ID" value="ASIC016131-PA"/>
    <property type="gene ID" value="ASIC016131"/>
</dbReference>
<evidence type="ECO:0000313" key="1">
    <source>
        <dbReference type="EMBL" id="KFB48014.1"/>
    </source>
</evidence>
<name>A0A084WCS0_ANOSI</name>
<gene>
    <name evidence="1" type="ORF">ZHAS_00016131</name>
</gene>
<dbReference type="Proteomes" id="UP000030765">
    <property type="component" value="Unassembled WGS sequence"/>
</dbReference>
<dbReference type="VEuPathDB" id="VectorBase:ASIC016131"/>
<reference evidence="1 3" key="1">
    <citation type="journal article" date="2014" name="BMC Genomics">
        <title>Genome sequence of Anopheles sinensis provides insight into genetics basis of mosquito competence for malaria parasites.</title>
        <authorList>
            <person name="Zhou D."/>
            <person name="Zhang D."/>
            <person name="Ding G."/>
            <person name="Shi L."/>
            <person name="Hou Q."/>
            <person name="Ye Y."/>
            <person name="Xu Y."/>
            <person name="Zhou H."/>
            <person name="Xiong C."/>
            <person name="Li S."/>
            <person name="Yu J."/>
            <person name="Hong S."/>
            <person name="Yu X."/>
            <person name="Zou P."/>
            <person name="Chen C."/>
            <person name="Chang X."/>
            <person name="Wang W."/>
            <person name="Lv Y."/>
            <person name="Sun Y."/>
            <person name="Ma L."/>
            <person name="Shen B."/>
            <person name="Zhu C."/>
        </authorList>
    </citation>
    <scope>NUCLEOTIDE SEQUENCE [LARGE SCALE GENOMIC DNA]</scope>
</reference>
<sequence>MAKGVAHGVPRLLALGEWRFGPGASLDESSVTFYDPPRSRKPNNHGGAHTVELLNHGPFSKDLHRLISSSVGRTILVPGPAGDCRAV</sequence>
<proteinExistence type="predicted"/>
<dbReference type="AlphaFoldDB" id="A0A084WCS0"/>
<evidence type="ECO:0000313" key="3">
    <source>
        <dbReference type="Proteomes" id="UP000030765"/>
    </source>
</evidence>
<accession>A0A084WCS0</accession>
<reference evidence="2" key="2">
    <citation type="submission" date="2020-05" db="UniProtKB">
        <authorList>
            <consortium name="EnsemblMetazoa"/>
        </authorList>
    </citation>
    <scope>IDENTIFICATION</scope>
</reference>
<organism evidence="1">
    <name type="scientific">Anopheles sinensis</name>
    <name type="common">Mosquito</name>
    <dbReference type="NCBI Taxonomy" id="74873"/>
    <lineage>
        <taxon>Eukaryota</taxon>
        <taxon>Metazoa</taxon>
        <taxon>Ecdysozoa</taxon>
        <taxon>Arthropoda</taxon>
        <taxon>Hexapoda</taxon>
        <taxon>Insecta</taxon>
        <taxon>Pterygota</taxon>
        <taxon>Neoptera</taxon>
        <taxon>Endopterygota</taxon>
        <taxon>Diptera</taxon>
        <taxon>Nematocera</taxon>
        <taxon>Culicoidea</taxon>
        <taxon>Culicidae</taxon>
        <taxon>Anophelinae</taxon>
        <taxon>Anopheles</taxon>
    </lineage>
</organism>
<protein>
    <submittedName>
        <fullName evidence="1 2">Uncharacterized protein</fullName>
    </submittedName>
</protein>
<dbReference type="EMBL" id="KE525337">
    <property type="protein sequence ID" value="KFB48014.1"/>
    <property type="molecule type" value="Genomic_DNA"/>
</dbReference>
<keyword evidence="3" id="KW-1185">Reference proteome</keyword>
<dbReference type="EMBL" id="ATLV01022862">
    <property type="status" value="NOT_ANNOTATED_CDS"/>
    <property type="molecule type" value="Genomic_DNA"/>
</dbReference>